<proteinExistence type="predicted"/>
<dbReference type="EMBL" id="JBHUOP010000003">
    <property type="protein sequence ID" value="MFD2840400.1"/>
    <property type="molecule type" value="Genomic_DNA"/>
</dbReference>
<reference evidence="3" key="1">
    <citation type="journal article" date="2019" name="Int. J. Syst. Evol. Microbiol.">
        <title>The Global Catalogue of Microorganisms (GCM) 10K type strain sequencing project: providing services to taxonomists for standard genome sequencing and annotation.</title>
        <authorList>
            <consortium name="The Broad Institute Genomics Platform"/>
            <consortium name="The Broad Institute Genome Sequencing Center for Infectious Disease"/>
            <person name="Wu L."/>
            <person name="Ma J."/>
        </authorList>
    </citation>
    <scope>NUCLEOTIDE SEQUENCE [LARGE SCALE GENOMIC DNA]</scope>
    <source>
        <strain evidence="3">KCTC 33576</strain>
    </source>
</reference>
<feature type="signal peptide" evidence="1">
    <location>
        <begin position="1"/>
        <end position="23"/>
    </location>
</feature>
<gene>
    <name evidence="2" type="ORF">ACFSYH_07415</name>
</gene>
<protein>
    <recommendedName>
        <fullName evidence="4">DUF3558 domain-containing protein</fullName>
    </recommendedName>
</protein>
<dbReference type="PROSITE" id="PS51257">
    <property type="entry name" value="PROKAR_LIPOPROTEIN"/>
    <property type="match status" value="1"/>
</dbReference>
<evidence type="ECO:0000313" key="2">
    <source>
        <dbReference type="EMBL" id="MFD2840400.1"/>
    </source>
</evidence>
<dbReference type="Proteomes" id="UP001597391">
    <property type="component" value="Unassembled WGS sequence"/>
</dbReference>
<accession>A0ABW5XGK0</accession>
<feature type="chain" id="PRO_5045262083" description="DUF3558 domain-containing protein" evidence="1">
    <location>
        <begin position="24"/>
        <end position="211"/>
    </location>
</feature>
<evidence type="ECO:0000256" key="1">
    <source>
        <dbReference type="SAM" id="SignalP"/>
    </source>
</evidence>
<evidence type="ECO:0008006" key="4">
    <source>
        <dbReference type="Google" id="ProtNLM"/>
    </source>
</evidence>
<comment type="caution">
    <text evidence="2">The sequence shown here is derived from an EMBL/GenBank/DDBJ whole genome shotgun (WGS) entry which is preliminary data.</text>
</comment>
<keyword evidence="3" id="KW-1185">Reference proteome</keyword>
<keyword evidence="1" id="KW-0732">Signal</keyword>
<evidence type="ECO:0000313" key="3">
    <source>
        <dbReference type="Proteomes" id="UP001597391"/>
    </source>
</evidence>
<organism evidence="2 3">
    <name type="scientific">Populibacterium corticicola</name>
    <dbReference type="NCBI Taxonomy" id="1812826"/>
    <lineage>
        <taxon>Bacteria</taxon>
        <taxon>Bacillati</taxon>
        <taxon>Actinomycetota</taxon>
        <taxon>Actinomycetes</taxon>
        <taxon>Micrococcales</taxon>
        <taxon>Jonesiaceae</taxon>
        <taxon>Populibacterium</taxon>
    </lineage>
</organism>
<sequence>MGKRFSITALGSAALIALTAACAPIPTDQDALPGSNTTPQGVAAETVDTSDLEPFSGTIPTCTDLAASLSSIIEGFQPKTNDFDRRGFSSGLENARCNWVNDAYVARGDGKTTIGVTIQTAQITKDAYLANTDGATDRVIEGAADALGGASFGVEETLTATDTTPKSGVISVFDGVTITTVITADETSTDAPTVADTISAQTEIAKALGLG</sequence>
<name>A0ABW5XGK0_9MICO</name>
<dbReference type="RefSeq" id="WP_377466233.1">
    <property type="nucleotide sequence ID" value="NZ_JBHUOP010000003.1"/>
</dbReference>